<dbReference type="AlphaFoldDB" id="S4RY92"/>
<dbReference type="SMART" id="SM00233">
    <property type="entry name" value="PH"/>
    <property type="match status" value="1"/>
</dbReference>
<evidence type="ECO:0000256" key="1">
    <source>
        <dbReference type="ARBA" id="ARBA00005966"/>
    </source>
</evidence>
<reference evidence="5" key="1">
    <citation type="submission" date="2025-08" db="UniProtKB">
        <authorList>
            <consortium name="Ensembl"/>
        </authorList>
    </citation>
    <scope>IDENTIFICATION</scope>
</reference>
<dbReference type="SMART" id="SM00693">
    <property type="entry name" value="DysFN"/>
    <property type="match status" value="2"/>
</dbReference>
<feature type="region of interest" description="Disordered" evidence="3">
    <location>
        <begin position="464"/>
        <end position="491"/>
    </location>
</feature>
<dbReference type="Pfam" id="PF06398">
    <property type="entry name" value="Pex24p"/>
    <property type="match status" value="2"/>
</dbReference>
<keyword evidence="2" id="KW-0677">Repeat</keyword>
<dbReference type="Pfam" id="PF19193">
    <property type="entry name" value="Tectonin"/>
    <property type="match status" value="2"/>
</dbReference>
<dbReference type="Ensembl" id="ENSPMAT00000010228.1">
    <property type="protein sequence ID" value="ENSPMAP00000010183.1"/>
    <property type="gene ID" value="ENSPMAG00000009257.1"/>
</dbReference>
<dbReference type="GO" id="GO:0098588">
    <property type="term" value="C:bounding membrane of organelle"/>
    <property type="evidence" value="ECO:0007669"/>
    <property type="project" value="UniProtKB-ARBA"/>
</dbReference>
<dbReference type="PANTHER" id="PTHR23250">
    <property type="entry name" value="DYSFERLIN-RELATED"/>
    <property type="match status" value="1"/>
</dbReference>
<proteinExistence type="inferred from homology"/>
<protein>
    <submittedName>
        <fullName evidence="5">Tectonin beta-propeller repeat containing 1</fullName>
    </submittedName>
</protein>
<dbReference type="SMART" id="SM00706">
    <property type="entry name" value="TECPR"/>
    <property type="match status" value="11"/>
</dbReference>
<dbReference type="Pfam" id="PF06462">
    <property type="entry name" value="Hyd_WA"/>
    <property type="match status" value="4"/>
</dbReference>
<dbReference type="InterPro" id="IPR051513">
    <property type="entry name" value="Tectonin_beta-prop"/>
</dbReference>
<organism evidence="5">
    <name type="scientific">Petromyzon marinus</name>
    <name type="common">Sea lamprey</name>
    <dbReference type="NCBI Taxonomy" id="7757"/>
    <lineage>
        <taxon>Eukaryota</taxon>
        <taxon>Metazoa</taxon>
        <taxon>Chordata</taxon>
        <taxon>Craniata</taxon>
        <taxon>Vertebrata</taxon>
        <taxon>Cyclostomata</taxon>
        <taxon>Hyperoartia</taxon>
        <taxon>Petromyzontiformes</taxon>
        <taxon>Petromyzontidae</taxon>
        <taxon>Petromyzon</taxon>
    </lineage>
</organism>
<comment type="similarity">
    <text evidence="1">Belongs to the TECPR1 family.</text>
</comment>
<dbReference type="PROSITE" id="PS50003">
    <property type="entry name" value="PH_DOMAIN"/>
    <property type="match status" value="1"/>
</dbReference>
<dbReference type="PANTHER" id="PTHR23250:SF1">
    <property type="entry name" value="TECTONIN BETA-PROPELLER REPEAT-CONTAINING PROTEIN 1"/>
    <property type="match status" value="1"/>
</dbReference>
<dbReference type="GO" id="GO:0030246">
    <property type="term" value="F:carbohydrate binding"/>
    <property type="evidence" value="ECO:0007669"/>
    <property type="project" value="UniProtKB-KW"/>
</dbReference>
<feature type="domain" description="PH" evidence="4">
    <location>
        <begin position="675"/>
        <end position="714"/>
    </location>
</feature>
<dbReference type="HOGENOM" id="CLU_008303_0_0_1"/>
<feature type="compositionally biased region" description="Polar residues" evidence="3">
    <location>
        <begin position="473"/>
        <end position="490"/>
    </location>
</feature>
<dbReference type="STRING" id="7757.ENSPMAP00000010183"/>
<sequence>GGRLWALDVRGGAFTLAPHESRWRPCPDPRLELKRLSAGPQGCWAIGYDHRVYAFVRPGDIPVRVQEEAFENQRWNPVDGFGGKLLPSDRWGWSTEDGLGPRYLGQVRLPSPAWEWEGDWTLFLSIAGEPTDAQGWTYALDFPAPYSHKKHWNSCVRRRRWIRYRRYTAINKWAQIPVQEEGSYQDLFHDVCLGGWDLAEEPPGRLSVWAVTTEGKVLYRDDVHHSNPEGREWIGVEIPSEALQVSAGPISLVWVLLWEGKLLAREGVNQKNPMGEGWVVVDPPDHEFGVVQVSVGTRVIWCITSDGQVWFRRGVCADSPAGLSWVSMVSKMMMVSVGVNDQVFGVGREDRMVYFRQGVCADEASGKVWKPILCGRDAEEGVERAAGGSHRSSLTSLNRFPHLNDRGAVAALQHNVLNSSSGVEIEYPRPLFPLNSLADMNLRSSGDDAAESNDTDFTLMATEDTQQSHRGTESTLTPATAVSSKPNITPTPRAELAAGPGEDCMDAGSVSSLGGGSISGDTLGNMDRGLLWAWVSTGACDIDSQSQPLWFIQSTGVAVHHIKESGGPVRDPAWRRDIVQQLTNRSLREISNFEDYQPATDKKTVWVRRGVLSWWQDWYPQRWIDLTVLLEQLEGAEERPEAMLFLHYMVGTTKKYLHIFISEITALVPVLDTNRHTFAVYTAERTESRAPIRLAAATEQDMHDWLAVLNTACCEARGLSRSPSHRAVWSVTCRGDVFVSECSSEASSSPSSALHMRPTPGSGRQIGGHLRLVESDGSGVVWGLGYDHTAWVYTGGHGGGFLQVLRPGSTDGMHPQTDVIQVYIYENQRWNPLSGYTARCGLPTDRYMWSDITGLQERTKTHTKPPSPQWTWVSDWAVDFGVPGGTDREGWQYAADFPARYHGYKTIKDFVRRRRWSRRCRLVTNGPWLEVPPLSLRHLSLKATSPQAPADSPVALWAVSRKGDVLCRLGVSRVSPAGSSWLHVSTDQPFVAVSVGSGGDGVVSVWALALDGSAFLRTGVSDVNPVGQTWIHLAAPTKQKLKHISAGPSTVFAVDEQNQLWFRSGIEAQAPCGTNWEMVSPNVRFVSVGPQNQVWGIADAVQGSQSTSRGVVCCRTGVGPASPTGQSWDYGIGGGWDYITVRGNWTRPQRQGWELVARSAKNLRGGKIDC</sequence>
<dbReference type="OMA" id="CPMQISR"/>
<evidence type="ECO:0000313" key="5">
    <source>
        <dbReference type="Ensembl" id="ENSPMAP00000010183.1"/>
    </source>
</evidence>
<accession>S4RY92</accession>
<name>S4RY92_PETMA</name>
<evidence type="ECO:0000256" key="2">
    <source>
        <dbReference type="ARBA" id="ARBA00022737"/>
    </source>
</evidence>
<dbReference type="InterPro" id="IPR010482">
    <property type="entry name" value="TECPR1-like_DysF"/>
</dbReference>
<reference evidence="5" key="2">
    <citation type="submission" date="2025-09" db="UniProtKB">
        <authorList>
            <consortium name="Ensembl"/>
        </authorList>
    </citation>
    <scope>IDENTIFICATION</scope>
</reference>
<dbReference type="InterPro" id="IPR006614">
    <property type="entry name" value="Peroxin/Ferlin"/>
</dbReference>
<dbReference type="SUPFAM" id="SSF50729">
    <property type="entry name" value="PH domain-like"/>
    <property type="match status" value="1"/>
</dbReference>
<evidence type="ECO:0000256" key="3">
    <source>
        <dbReference type="SAM" id="MobiDB-lite"/>
    </source>
</evidence>
<dbReference type="InterPro" id="IPR001849">
    <property type="entry name" value="PH_domain"/>
</dbReference>
<evidence type="ECO:0000259" key="4">
    <source>
        <dbReference type="PROSITE" id="PS50003"/>
    </source>
</evidence>
<dbReference type="GeneTree" id="ENSGT00510000047886"/>
<dbReference type="InterPro" id="IPR006624">
    <property type="entry name" value="Beta-propeller_rpt_TECPR"/>
</dbReference>
<dbReference type="GO" id="GO:0005737">
    <property type="term" value="C:cytoplasm"/>
    <property type="evidence" value="ECO:0007669"/>
    <property type="project" value="UniProtKB-ARBA"/>
</dbReference>
<dbReference type="SMART" id="SM00694">
    <property type="entry name" value="DysFC"/>
    <property type="match status" value="2"/>
</dbReference>